<organism evidence="9 10">
    <name type="scientific">Enterovibrio gelatinilyticus</name>
    <dbReference type="NCBI Taxonomy" id="2899819"/>
    <lineage>
        <taxon>Bacteria</taxon>
        <taxon>Pseudomonadati</taxon>
        <taxon>Pseudomonadota</taxon>
        <taxon>Gammaproteobacteria</taxon>
        <taxon>Vibrionales</taxon>
        <taxon>Vibrionaceae</taxon>
        <taxon>Enterovibrio</taxon>
    </lineage>
</organism>
<gene>
    <name evidence="9" type="ORF">LRP50_07535</name>
</gene>
<proteinExistence type="inferred from homology"/>
<comment type="subcellular location">
    <subcellularLocation>
        <location evidence="1">Cell membrane</location>
        <topology evidence="1">Multi-pass membrane protein</topology>
    </subcellularLocation>
</comment>
<comment type="caution">
    <text evidence="9">The sequence shown here is derived from an EMBL/GenBank/DDBJ whole genome shotgun (WGS) entry which is preliminary data.</text>
</comment>
<feature type="transmembrane region" description="Helical" evidence="7">
    <location>
        <begin position="314"/>
        <end position="335"/>
    </location>
</feature>
<evidence type="ECO:0000256" key="6">
    <source>
        <dbReference type="ARBA" id="ARBA00023136"/>
    </source>
</evidence>
<evidence type="ECO:0000256" key="2">
    <source>
        <dbReference type="ARBA" id="ARBA00007400"/>
    </source>
</evidence>
<feature type="transmembrane region" description="Helical" evidence="7">
    <location>
        <begin position="276"/>
        <end position="294"/>
    </location>
</feature>
<evidence type="ECO:0000256" key="4">
    <source>
        <dbReference type="ARBA" id="ARBA00022692"/>
    </source>
</evidence>
<accession>A0ABT5QY79</accession>
<protein>
    <submittedName>
        <fullName evidence="9">Acyltransferase</fullName>
    </submittedName>
</protein>
<feature type="transmembrane region" description="Helical" evidence="7">
    <location>
        <begin position="46"/>
        <end position="65"/>
    </location>
</feature>
<feature type="transmembrane region" description="Helical" evidence="7">
    <location>
        <begin position="7"/>
        <end position="26"/>
    </location>
</feature>
<keyword evidence="10" id="KW-1185">Reference proteome</keyword>
<dbReference type="EMBL" id="JAJUBC010000006">
    <property type="protein sequence ID" value="MDD1792976.1"/>
    <property type="molecule type" value="Genomic_DNA"/>
</dbReference>
<keyword evidence="9" id="KW-0808">Transferase</keyword>
<evidence type="ECO:0000256" key="7">
    <source>
        <dbReference type="SAM" id="Phobius"/>
    </source>
</evidence>
<keyword evidence="4 7" id="KW-0812">Transmembrane</keyword>
<dbReference type="InterPro" id="IPR002656">
    <property type="entry name" value="Acyl_transf_3_dom"/>
</dbReference>
<comment type="similarity">
    <text evidence="2">Belongs to the acyltransferase 3 family.</text>
</comment>
<name>A0ABT5QY79_9GAMM</name>
<dbReference type="PANTHER" id="PTHR40074">
    <property type="entry name" value="O-ACETYLTRANSFERASE WECH"/>
    <property type="match status" value="1"/>
</dbReference>
<dbReference type="Pfam" id="PF01757">
    <property type="entry name" value="Acyl_transf_3"/>
    <property type="match status" value="1"/>
</dbReference>
<dbReference type="Proteomes" id="UP001149400">
    <property type="component" value="Unassembled WGS sequence"/>
</dbReference>
<evidence type="ECO:0000256" key="1">
    <source>
        <dbReference type="ARBA" id="ARBA00004651"/>
    </source>
</evidence>
<feature type="transmembrane region" description="Helical" evidence="7">
    <location>
        <begin position="187"/>
        <end position="204"/>
    </location>
</feature>
<feature type="transmembrane region" description="Helical" evidence="7">
    <location>
        <begin position="242"/>
        <end position="264"/>
    </location>
</feature>
<feature type="domain" description="Acyltransferase 3" evidence="8">
    <location>
        <begin position="5"/>
        <end position="332"/>
    </location>
</feature>
<dbReference type="GO" id="GO:0016746">
    <property type="term" value="F:acyltransferase activity"/>
    <property type="evidence" value="ECO:0007669"/>
    <property type="project" value="UniProtKB-KW"/>
</dbReference>
<feature type="transmembrane region" description="Helical" evidence="7">
    <location>
        <begin position="77"/>
        <end position="95"/>
    </location>
</feature>
<evidence type="ECO:0000313" key="10">
    <source>
        <dbReference type="Proteomes" id="UP001149400"/>
    </source>
</evidence>
<feature type="transmembrane region" description="Helical" evidence="7">
    <location>
        <begin position="216"/>
        <end position="236"/>
    </location>
</feature>
<keyword evidence="6 7" id="KW-0472">Membrane</keyword>
<reference evidence="9" key="1">
    <citation type="submission" date="2021-12" db="EMBL/GenBank/DDBJ databases">
        <title>Enterovibrio ZSDZ35 sp. nov. and Enterovibrio ZSDZ42 sp. nov., isolated from coastal seawater in Qingdao.</title>
        <authorList>
            <person name="Zhang P."/>
        </authorList>
    </citation>
    <scope>NUCLEOTIDE SEQUENCE</scope>
    <source>
        <strain evidence="9">ZSDZ42</strain>
    </source>
</reference>
<dbReference type="PANTHER" id="PTHR40074:SF2">
    <property type="entry name" value="O-ACETYLTRANSFERASE WECH"/>
    <property type="match status" value="1"/>
</dbReference>
<evidence type="ECO:0000313" key="9">
    <source>
        <dbReference type="EMBL" id="MDD1792976.1"/>
    </source>
</evidence>
<keyword evidence="9" id="KW-0012">Acyltransferase</keyword>
<evidence type="ECO:0000256" key="3">
    <source>
        <dbReference type="ARBA" id="ARBA00022475"/>
    </source>
</evidence>
<dbReference type="RefSeq" id="WP_274163846.1">
    <property type="nucleotide sequence ID" value="NZ_JAJUBC010000006.1"/>
</dbReference>
<feature type="transmembrane region" description="Helical" evidence="7">
    <location>
        <begin position="153"/>
        <end position="175"/>
    </location>
</feature>
<evidence type="ECO:0000256" key="5">
    <source>
        <dbReference type="ARBA" id="ARBA00022989"/>
    </source>
</evidence>
<keyword evidence="5 7" id="KW-1133">Transmembrane helix</keyword>
<sequence>MHLNSFTYFRVIAIVFIVAAHLYNAAGIQFDNFGSVFFRNLVAGGTSLFVFISGFLFFHVFCRNYNFKKFYSNKIKYVFFPYVILGFIPLVYHVLSFKQDWGGFFYPQGDGLINFYIIPALKYYATGRFMAAYWYIPFAMVLFSMAPLHRKFAYLNVVTQIFIITALTIVAIFIHRPIDNISIIQHLVYYTPVYLTGIFCSVHYEKCTKALNRIEPQLFISVLLLAFIQTISGHSGNYHKSAMVLSGIDLIYIQKLLLCLFLMTYLKRYDNINSKAVTLIASTSFSIYFLHIYFAWALGMLNKKTDLGFDNGSWLTYSILLFSIMVCCIAIAILIKKLAPKYSRYITGY</sequence>
<keyword evidence="3" id="KW-1003">Cell membrane</keyword>
<feature type="transmembrane region" description="Helical" evidence="7">
    <location>
        <begin position="129"/>
        <end position="146"/>
    </location>
</feature>
<evidence type="ECO:0000259" key="8">
    <source>
        <dbReference type="Pfam" id="PF01757"/>
    </source>
</evidence>